<dbReference type="SUPFAM" id="SSF56037">
    <property type="entry name" value="PheT/TilS domain"/>
    <property type="match status" value="1"/>
</dbReference>
<dbReference type="GO" id="GO:0000049">
    <property type="term" value="F:tRNA binding"/>
    <property type="evidence" value="ECO:0007669"/>
    <property type="project" value="UniProtKB-UniRule"/>
</dbReference>
<dbReference type="SUPFAM" id="SSF50249">
    <property type="entry name" value="Nucleic acid-binding proteins"/>
    <property type="match status" value="1"/>
</dbReference>
<evidence type="ECO:0000256" key="8">
    <source>
        <dbReference type="ARBA" id="ARBA00022741"/>
    </source>
</evidence>
<feature type="binding site" evidence="15">
    <location>
        <position position="481"/>
    </location>
    <ligand>
        <name>Mg(2+)</name>
        <dbReference type="ChEBI" id="CHEBI:18420"/>
        <note>shared with alpha subunit</note>
    </ligand>
</feature>
<comment type="similarity">
    <text evidence="2 15">Belongs to the phenylalanyl-tRNA synthetase beta subunit family. Type 1 subfamily.</text>
</comment>
<feature type="binding site" evidence="15">
    <location>
        <position position="482"/>
    </location>
    <ligand>
        <name>Mg(2+)</name>
        <dbReference type="ChEBI" id="CHEBI:18420"/>
        <note>shared with alpha subunit</note>
    </ligand>
</feature>
<sequence length="839" mass="88216">MRVPLEWLGQYVDLSPYAGDWHRLAADLAGIGLEEEDFFGPAVTGPLVVARVLAMEPEEHSNGKTVNWCQLDVGEDSPRGIVCGAHNFAVGDLVAAALPGSVLPGGFAIAARKTYGHVSDGMICSARELGLGEDHDGIIVLADWGLDASPGDDAKALLGLDSTTLDVNVTPDRGYQLSMRGIGREYAMLTGQSFADPADGEALAPAPDGFPVELADTAPIHGTAGCDRFTALRVSGVDPTARTPFWMAKRLLDAGMRPISLCVDVTNYVMLELGQPLHAYDAAKLREPIVVRRARPGEKLTTLDGAERSLDPEDLLIADAGGERIIGLAGVMGGADTEVEADTDTVIVEAAHFDPITVARTSRRHRLPSEAARRFERGVDPALGPAAARRCAQLIADLGGGTIGPATVVGEAPAPRTIELPVAAPARRVGVAYTPDQVVAALEAVGCRIADKAEAAAPDAVLAVTVPTWRPDLTAAEDLIEEVARVCGYEQIPSRQPQAPGGAGLSRAQRARRTVSQLLAALGLTEVLTYPFTSEARSDALLIPADDPRRASLRLANPLAEDQPLLRTSLLPTLVDAVARNTGRGFKDVAVFEAGLVTLPGGALPEGLTFEPGYHPTEDELSRIFASVPAQPYHYAGAITGHWDLPGSWGSGRRAEAADAIDVVRRAIAALGLRAEVEAAAHAPFHPGRCARFALADGSTAGYAGELHPKVLENLGLPARTVAFEFDLDVLLAQAPERDWDGALSAYPVSRQDVALLVASDAPAAEVARALRAGAGAELEDIELFDVYTGDQVGEGQKSLAFRLTFRAADRTLTAAEASALREAATAVAAERFGATVRS</sequence>
<dbReference type="EMBL" id="WWEQ01000017">
    <property type="protein sequence ID" value="MYM19462.1"/>
    <property type="molecule type" value="Genomic_DNA"/>
</dbReference>
<keyword evidence="8 15" id="KW-0547">Nucleotide-binding</keyword>
<dbReference type="Pfam" id="PF17759">
    <property type="entry name" value="tRNA_synthFbeta"/>
    <property type="match status" value="1"/>
</dbReference>
<comment type="cofactor">
    <cofactor evidence="15">
        <name>Mg(2+)</name>
        <dbReference type="ChEBI" id="CHEBI:18420"/>
    </cofactor>
    <text evidence="15">Binds 2 magnesium ions per tetramer.</text>
</comment>
<comment type="catalytic activity">
    <reaction evidence="14 15">
        <text>tRNA(Phe) + L-phenylalanine + ATP = L-phenylalanyl-tRNA(Phe) + AMP + diphosphate + H(+)</text>
        <dbReference type="Rhea" id="RHEA:19413"/>
        <dbReference type="Rhea" id="RHEA-COMP:9668"/>
        <dbReference type="Rhea" id="RHEA-COMP:9699"/>
        <dbReference type="ChEBI" id="CHEBI:15378"/>
        <dbReference type="ChEBI" id="CHEBI:30616"/>
        <dbReference type="ChEBI" id="CHEBI:33019"/>
        <dbReference type="ChEBI" id="CHEBI:58095"/>
        <dbReference type="ChEBI" id="CHEBI:78442"/>
        <dbReference type="ChEBI" id="CHEBI:78531"/>
        <dbReference type="ChEBI" id="CHEBI:456215"/>
        <dbReference type="EC" id="6.1.1.20"/>
    </reaction>
</comment>
<keyword evidence="9 15" id="KW-0067">ATP-binding</keyword>
<dbReference type="AlphaFoldDB" id="A0A6N9H7E0"/>
<evidence type="ECO:0000256" key="11">
    <source>
        <dbReference type="ARBA" id="ARBA00022884"/>
    </source>
</evidence>
<dbReference type="GO" id="GO:0005524">
    <property type="term" value="F:ATP binding"/>
    <property type="evidence" value="ECO:0007669"/>
    <property type="project" value="UniProtKB-UniRule"/>
</dbReference>
<organism evidence="20 21">
    <name type="scientific">Brevibacterium rongguiense</name>
    <dbReference type="NCBI Taxonomy" id="2695267"/>
    <lineage>
        <taxon>Bacteria</taxon>
        <taxon>Bacillati</taxon>
        <taxon>Actinomycetota</taxon>
        <taxon>Actinomycetes</taxon>
        <taxon>Micrococcales</taxon>
        <taxon>Brevibacteriaceae</taxon>
        <taxon>Brevibacterium</taxon>
    </lineage>
</organism>
<evidence type="ECO:0000256" key="4">
    <source>
        <dbReference type="ARBA" id="ARBA00022490"/>
    </source>
</evidence>
<evidence type="ECO:0000256" key="13">
    <source>
        <dbReference type="ARBA" id="ARBA00023146"/>
    </source>
</evidence>
<reference evidence="20 21" key="1">
    <citation type="submission" date="2020-01" db="EMBL/GenBank/DDBJ databases">
        <authorList>
            <person name="Deng T."/>
        </authorList>
    </citation>
    <scope>NUCLEOTIDE SEQUENCE [LARGE SCALE GENOMIC DNA]</scope>
    <source>
        <strain evidence="20 21">5221</strain>
    </source>
</reference>
<dbReference type="PANTHER" id="PTHR10947">
    <property type="entry name" value="PHENYLALANYL-TRNA SYNTHETASE BETA CHAIN AND LEUCINE-RICH REPEAT-CONTAINING PROTEIN 47"/>
    <property type="match status" value="1"/>
</dbReference>
<evidence type="ECO:0000256" key="12">
    <source>
        <dbReference type="ARBA" id="ARBA00022917"/>
    </source>
</evidence>
<evidence type="ECO:0000256" key="3">
    <source>
        <dbReference type="ARBA" id="ARBA00011209"/>
    </source>
</evidence>
<keyword evidence="13 15" id="KW-0030">Aminoacyl-tRNA synthetase</keyword>
<dbReference type="SMART" id="SM00873">
    <property type="entry name" value="B3_4"/>
    <property type="match status" value="1"/>
</dbReference>
<dbReference type="InterPro" id="IPR020825">
    <property type="entry name" value="Phe-tRNA_synthase-like_B3/B4"/>
</dbReference>
<keyword evidence="11 16" id="KW-0694">RNA-binding</keyword>
<feature type="binding site" evidence="15">
    <location>
        <position position="472"/>
    </location>
    <ligand>
        <name>Mg(2+)</name>
        <dbReference type="ChEBI" id="CHEBI:18420"/>
        <note>shared with alpha subunit</note>
    </ligand>
</feature>
<comment type="subunit">
    <text evidence="3 15">Tetramer of two alpha and two beta subunits.</text>
</comment>
<dbReference type="Pfam" id="PF03147">
    <property type="entry name" value="FDX-ACB"/>
    <property type="match status" value="1"/>
</dbReference>
<dbReference type="InterPro" id="IPR033714">
    <property type="entry name" value="tRNA_bind_bactPheRS"/>
</dbReference>
<comment type="caution">
    <text evidence="20">The sequence shown here is derived from an EMBL/GenBank/DDBJ whole genome shotgun (WGS) entry which is preliminary data.</text>
</comment>
<proteinExistence type="inferred from homology"/>
<dbReference type="PROSITE" id="PS51483">
    <property type="entry name" value="B5"/>
    <property type="match status" value="1"/>
</dbReference>
<evidence type="ECO:0000259" key="17">
    <source>
        <dbReference type="PROSITE" id="PS50886"/>
    </source>
</evidence>
<dbReference type="CDD" id="cd00769">
    <property type="entry name" value="PheRS_beta_core"/>
    <property type="match status" value="1"/>
</dbReference>
<evidence type="ECO:0000256" key="16">
    <source>
        <dbReference type="PROSITE-ProRule" id="PRU00209"/>
    </source>
</evidence>
<dbReference type="GO" id="GO:0009328">
    <property type="term" value="C:phenylalanine-tRNA ligase complex"/>
    <property type="evidence" value="ECO:0007669"/>
    <property type="project" value="TreeGrafter"/>
</dbReference>
<dbReference type="Pfam" id="PF03484">
    <property type="entry name" value="B5"/>
    <property type="match status" value="1"/>
</dbReference>
<dbReference type="HAMAP" id="MF_00283">
    <property type="entry name" value="Phe_tRNA_synth_beta1"/>
    <property type="match status" value="1"/>
</dbReference>
<dbReference type="SUPFAM" id="SSF55681">
    <property type="entry name" value="Class II aaRS and biotin synthetases"/>
    <property type="match status" value="1"/>
</dbReference>
<dbReference type="FunFam" id="3.30.70.380:FF:000001">
    <property type="entry name" value="Phenylalanine--tRNA ligase beta subunit"/>
    <property type="match status" value="1"/>
</dbReference>
<dbReference type="InterPro" id="IPR005147">
    <property type="entry name" value="tRNA_synthase_B5-dom"/>
</dbReference>
<dbReference type="InterPro" id="IPR045864">
    <property type="entry name" value="aa-tRNA-synth_II/BPL/LPL"/>
</dbReference>
<feature type="binding site" evidence="15">
    <location>
        <position position="478"/>
    </location>
    <ligand>
        <name>Mg(2+)</name>
        <dbReference type="ChEBI" id="CHEBI:18420"/>
        <note>shared with alpha subunit</note>
    </ligand>
</feature>
<evidence type="ECO:0000256" key="6">
    <source>
        <dbReference type="ARBA" id="ARBA00022598"/>
    </source>
</evidence>
<dbReference type="Proteomes" id="UP000469215">
    <property type="component" value="Unassembled WGS sequence"/>
</dbReference>
<dbReference type="InterPro" id="IPR002547">
    <property type="entry name" value="tRNA-bd_dom"/>
</dbReference>
<evidence type="ECO:0000256" key="15">
    <source>
        <dbReference type="HAMAP-Rule" id="MF_00283"/>
    </source>
</evidence>
<dbReference type="GO" id="GO:0000287">
    <property type="term" value="F:magnesium ion binding"/>
    <property type="evidence" value="ECO:0007669"/>
    <property type="project" value="UniProtKB-UniRule"/>
</dbReference>
<evidence type="ECO:0000256" key="14">
    <source>
        <dbReference type="ARBA" id="ARBA00049255"/>
    </source>
</evidence>
<feature type="domain" description="TRNA-binding" evidence="17">
    <location>
        <begin position="41"/>
        <end position="155"/>
    </location>
</feature>
<dbReference type="InterPro" id="IPR036690">
    <property type="entry name" value="Fdx_antiC-bd_sf"/>
</dbReference>
<dbReference type="InterPro" id="IPR004532">
    <property type="entry name" value="Phe-tRNA-ligase_IIc_bsu_bact"/>
</dbReference>
<evidence type="ECO:0000313" key="20">
    <source>
        <dbReference type="EMBL" id="MYM19462.1"/>
    </source>
</evidence>
<evidence type="ECO:0000256" key="5">
    <source>
        <dbReference type="ARBA" id="ARBA00022555"/>
    </source>
</evidence>
<dbReference type="GO" id="GO:0004826">
    <property type="term" value="F:phenylalanine-tRNA ligase activity"/>
    <property type="evidence" value="ECO:0007669"/>
    <property type="project" value="UniProtKB-UniRule"/>
</dbReference>
<evidence type="ECO:0000256" key="7">
    <source>
        <dbReference type="ARBA" id="ARBA00022723"/>
    </source>
</evidence>
<dbReference type="Pfam" id="PF01588">
    <property type="entry name" value="tRNA_bind"/>
    <property type="match status" value="1"/>
</dbReference>
<dbReference type="Gene3D" id="3.30.56.10">
    <property type="match status" value="2"/>
</dbReference>
<dbReference type="GO" id="GO:0006432">
    <property type="term" value="P:phenylalanyl-tRNA aminoacylation"/>
    <property type="evidence" value="ECO:0007669"/>
    <property type="project" value="UniProtKB-UniRule"/>
</dbReference>
<dbReference type="InterPro" id="IPR012340">
    <property type="entry name" value="NA-bd_OB-fold"/>
</dbReference>
<dbReference type="PROSITE" id="PS51447">
    <property type="entry name" value="FDX_ACB"/>
    <property type="match status" value="1"/>
</dbReference>
<evidence type="ECO:0000256" key="2">
    <source>
        <dbReference type="ARBA" id="ARBA00008653"/>
    </source>
</evidence>
<keyword evidence="12 15" id="KW-0648">Protein biosynthesis</keyword>
<dbReference type="NCBIfam" id="TIGR00472">
    <property type="entry name" value="pheT_bact"/>
    <property type="match status" value="1"/>
</dbReference>
<dbReference type="Gene3D" id="3.50.40.10">
    <property type="entry name" value="Phenylalanyl-trna Synthetase, Chain B, domain 3"/>
    <property type="match status" value="1"/>
</dbReference>
<dbReference type="Gene3D" id="3.30.930.10">
    <property type="entry name" value="Bira Bifunctional Protein, Domain 2"/>
    <property type="match status" value="1"/>
</dbReference>
<dbReference type="InterPro" id="IPR045060">
    <property type="entry name" value="Phe-tRNA-ligase_IIc_bsu"/>
</dbReference>
<protein>
    <recommendedName>
        <fullName evidence="15">Phenylalanine--tRNA ligase beta subunit</fullName>
        <ecNumber evidence="15">6.1.1.20</ecNumber>
    </recommendedName>
    <alternativeName>
        <fullName evidence="15">Phenylalanyl-tRNA synthetase beta subunit</fullName>
        <shortName evidence="15">PheRS</shortName>
    </alternativeName>
</protein>
<dbReference type="Gene3D" id="3.30.70.380">
    <property type="entry name" value="Ferrodoxin-fold anticodon-binding domain"/>
    <property type="match status" value="1"/>
</dbReference>
<dbReference type="SMART" id="SM00874">
    <property type="entry name" value="B5"/>
    <property type="match status" value="1"/>
</dbReference>
<evidence type="ECO:0000259" key="19">
    <source>
        <dbReference type="PROSITE" id="PS51483"/>
    </source>
</evidence>
<keyword evidence="6 15" id="KW-0436">Ligase</keyword>
<feature type="domain" description="FDX-ACB" evidence="18">
    <location>
        <begin position="745"/>
        <end position="838"/>
    </location>
</feature>
<gene>
    <name evidence="15" type="primary">pheT</name>
    <name evidence="20" type="ORF">GSY69_05635</name>
</gene>
<keyword evidence="7 15" id="KW-0479">Metal-binding</keyword>
<dbReference type="Gene3D" id="2.40.50.140">
    <property type="entry name" value="Nucleic acid-binding proteins"/>
    <property type="match status" value="1"/>
</dbReference>
<dbReference type="SMART" id="SM00896">
    <property type="entry name" value="FDX-ACB"/>
    <property type="match status" value="1"/>
</dbReference>
<evidence type="ECO:0000256" key="9">
    <source>
        <dbReference type="ARBA" id="ARBA00022840"/>
    </source>
</evidence>
<keyword evidence="21" id="KW-1185">Reference proteome</keyword>
<dbReference type="InterPro" id="IPR005121">
    <property type="entry name" value="Fdx_antiC-bd"/>
</dbReference>
<evidence type="ECO:0000256" key="1">
    <source>
        <dbReference type="ARBA" id="ARBA00004496"/>
    </source>
</evidence>
<dbReference type="PROSITE" id="PS50886">
    <property type="entry name" value="TRBD"/>
    <property type="match status" value="1"/>
</dbReference>
<name>A0A6N9H7E0_9MICO</name>
<dbReference type="InterPro" id="IPR005146">
    <property type="entry name" value="B3/B4_tRNA-bd"/>
</dbReference>
<keyword evidence="10 15" id="KW-0460">Magnesium</keyword>
<dbReference type="RefSeq" id="WP_160952896.1">
    <property type="nucleotide sequence ID" value="NZ_WWEQ01000017.1"/>
</dbReference>
<keyword evidence="4 15" id="KW-0963">Cytoplasm</keyword>
<dbReference type="PANTHER" id="PTHR10947:SF0">
    <property type="entry name" value="PHENYLALANINE--TRNA LIGASE BETA SUBUNIT"/>
    <property type="match status" value="1"/>
</dbReference>
<dbReference type="SUPFAM" id="SSF46955">
    <property type="entry name" value="Putative DNA-binding domain"/>
    <property type="match status" value="1"/>
</dbReference>
<evidence type="ECO:0000259" key="18">
    <source>
        <dbReference type="PROSITE" id="PS51447"/>
    </source>
</evidence>
<dbReference type="SUPFAM" id="SSF54991">
    <property type="entry name" value="Anticodon-binding domain of PheRS"/>
    <property type="match status" value="1"/>
</dbReference>
<dbReference type="InterPro" id="IPR009061">
    <property type="entry name" value="DNA-bd_dom_put_sf"/>
</dbReference>
<dbReference type="InterPro" id="IPR041616">
    <property type="entry name" value="PheRS_beta_core"/>
</dbReference>
<feature type="domain" description="B5" evidence="19">
    <location>
        <begin position="413"/>
        <end position="494"/>
    </location>
</feature>
<dbReference type="CDD" id="cd02796">
    <property type="entry name" value="tRNA_bind_bactPheRS"/>
    <property type="match status" value="1"/>
</dbReference>
<evidence type="ECO:0000256" key="10">
    <source>
        <dbReference type="ARBA" id="ARBA00022842"/>
    </source>
</evidence>
<accession>A0A6N9H7E0</accession>
<evidence type="ECO:0000313" key="21">
    <source>
        <dbReference type="Proteomes" id="UP000469215"/>
    </source>
</evidence>
<comment type="subcellular location">
    <subcellularLocation>
        <location evidence="1 15">Cytoplasm</location>
    </subcellularLocation>
</comment>
<dbReference type="EC" id="6.1.1.20" evidence="15"/>
<dbReference type="Pfam" id="PF03483">
    <property type="entry name" value="B3_4"/>
    <property type="match status" value="1"/>
</dbReference>
<keyword evidence="5 16" id="KW-0820">tRNA-binding</keyword>